<dbReference type="PANTHER" id="PTHR23275:SF100">
    <property type="entry name" value="EGF-LIKE DOMAIN-CONTAINING PROTEIN"/>
    <property type="match status" value="1"/>
</dbReference>
<dbReference type="PANTHER" id="PTHR23275">
    <property type="entry name" value="CABRIOLET.-RELATED"/>
    <property type="match status" value="1"/>
</dbReference>
<gene>
    <name evidence="3" type="ORF">ADEAN_001034300</name>
</gene>
<proteinExistence type="predicted"/>
<dbReference type="Proteomes" id="UP000515908">
    <property type="component" value="Chromosome 28"/>
</dbReference>
<sequence>MMRRTVVTGGLLATATTLYVKAQCADAAATANPNCAVCSEAEKTCSKCSENFVLVKEQDQEVGTCQACSAAVAGCTTCNAGSADGTETAKCGQCDDTHEADPDNDGACKEKTPDPTGCVDAAATANPNCAVCSEAEKTCSKCSENFVLVKEDGLEVGTCQACSAAVAGCTTCNAGSADGTETAKCGQCDDTHEADPDNDGACKEKTPDPTGCADAAATANPNCAVCSEAEKTCSKCSENFVLVKEDGLEVGTCQACSAAVAGCTTCNAGSADGTETAKCDTCDDTHEADPDNDGACKEKTPDPTGCADAAATANPNCAVCSEAEKTCSKCSENFVLVKEQDQEVGTCTACAEKFPGCTACNAGSITGTDPKCDTCDPDTHESAGDGTCKDKTPTPEVCVVDKDGCTECDADEKKCTACDGSHDLVDGACKAKDAAALSGATATALVASLAAAVLAAMM</sequence>
<dbReference type="SMART" id="SM00261">
    <property type="entry name" value="FU"/>
    <property type="match status" value="4"/>
</dbReference>
<reference evidence="3 4" key="1">
    <citation type="submission" date="2020-08" db="EMBL/GenBank/DDBJ databases">
        <authorList>
            <person name="Newling K."/>
            <person name="Davey J."/>
            <person name="Forrester S."/>
        </authorList>
    </citation>
    <scope>NUCLEOTIDE SEQUENCE [LARGE SCALE GENOMIC DNA]</scope>
    <source>
        <strain evidence="4">Crithidia deanei Carvalho (ATCC PRA-265)</strain>
    </source>
</reference>
<dbReference type="InterPro" id="IPR052798">
    <property type="entry name" value="Giardia_VSA"/>
</dbReference>
<dbReference type="AlphaFoldDB" id="A0A7G2CWI8"/>
<evidence type="ECO:0000313" key="3">
    <source>
        <dbReference type="EMBL" id="CAD2222793.1"/>
    </source>
</evidence>
<organism evidence="3 4">
    <name type="scientific">Angomonas deanei</name>
    <dbReference type="NCBI Taxonomy" id="59799"/>
    <lineage>
        <taxon>Eukaryota</taxon>
        <taxon>Discoba</taxon>
        <taxon>Euglenozoa</taxon>
        <taxon>Kinetoplastea</taxon>
        <taxon>Metakinetoplastina</taxon>
        <taxon>Trypanosomatida</taxon>
        <taxon>Trypanosomatidae</taxon>
        <taxon>Strigomonadinae</taxon>
        <taxon>Angomonas</taxon>
    </lineage>
</organism>
<dbReference type="EMBL" id="LR877172">
    <property type="protein sequence ID" value="CAD2222793.1"/>
    <property type="molecule type" value="Genomic_DNA"/>
</dbReference>
<keyword evidence="4" id="KW-1185">Reference proteome</keyword>
<keyword evidence="1" id="KW-0812">Transmembrane</keyword>
<keyword evidence="1" id="KW-1133">Transmembrane helix</keyword>
<dbReference type="InterPro" id="IPR006212">
    <property type="entry name" value="Furin_repeat"/>
</dbReference>
<dbReference type="InterPro" id="IPR009030">
    <property type="entry name" value="Growth_fac_rcpt_cys_sf"/>
</dbReference>
<evidence type="ECO:0000256" key="1">
    <source>
        <dbReference type="SAM" id="Phobius"/>
    </source>
</evidence>
<evidence type="ECO:0000256" key="2">
    <source>
        <dbReference type="SAM" id="SignalP"/>
    </source>
</evidence>
<keyword evidence="1" id="KW-0472">Membrane</keyword>
<name>A0A7G2CWI8_9TRYP</name>
<accession>A0A7G2CWI8</accession>
<dbReference type="SUPFAM" id="SSF57184">
    <property type="entry name" value="Growth factor receptor domain"/>
    <property type="match status" value="2"/>
</dbReference>
<feature type="signal peptide" evidence="2">
    <location>
        <begin position="1"/>
        <end position="22"/>
    </location>
</feature>
<evidence type="ECO:0000313" key="4">
    <source>
        <dbReference type="Proteomes" id="UP000515908"/>
    </source>
</evidence>
<keyword evidence="2" id="KW-0732">Signal</keyword>
<dbReference type="VEuPathDB" id="TriTrypDB:ADEAN_001034300"/>
<protein>
    <submittedName>
        <fullName evidence="3">Uncharacterized protein</fullName>
    </submittedName>
</protein>
<feature type="chain" id="PRO_5028983363" evidence="2">
    <location>
        <begin position="23"/>
        <end position="458"/>
    </location>
</feature>
<feature type="transmembrane region" description="Helical" evidence="1">
    <location>
        <begin position="434"/>
        <end position="457"/>
    </location>
</feature>